<feature type="region of interest" description="Interaction with tRNA" evidence="9">
    <location>
        <begin position="138"/>
        <end position="140"/>
    </location>
</feature>
<feature type="binding site" evidence="9">
    <location>
        <position position="116"/>
    </location>
    <ligand>
        <name>ATP</name>
        <dbReference type="ChEBI" id="CHEBI:30616"/>
    </ligand>
</feature>
<feature type="binding site" evidence="9">
    <location>
        <begin position="6"/>
        <end position="13"/>
    </location>
    <ligand>
        <name>ATP</name>
        <dbReference type="ChEBI" id="CHEBI:30616"/>
    </ligand>
</feature>
<gene>
    <name evidence="9 12" type="primary">mnmA</name>
    <name evidence="12" type="ORF">NHP190020_08210</name>
</gene>
<evidence type="ECO:0000256" key="3">
    <source>
        <dbReference type="ARBA" id="ARBA00022694"/>
    </source>
</evidence>
<evidence type="ECO:0000256" key="2">
    <source>
        <dbReference type="ARBA" id="ARBA00022679"/>
    </source>
</evidence>
<feature type="domain" description="tRNA-specific 2-thiouridylase MnmA-like C-terminal" evidence="10">
    <location>
        <begin position="284"/>
        <end position="341"/>
    </location>
</feature>
<feature type="binding site" evidence="9">
    <location>
        <position position="32"/>
    </location>
    <ligand>
        <name>ATP</name>
        <dbReference type="ChEBI" id="CHEBI:30616"/>
    </ligand>
</feature>
<comment type="catalytic activity">
    <reaction evidence="8 9">
        <text>S-sulfanyl-L-cysteinyl-[protein] + uridine(34) in tRNA + AH2 + ATP = 2-thiouridine(34) in tRNA + L-cysteinyl-[protein] + A + AMP + diphosphate + H(+)</text>
        <dbReference type="Rhea" id="RHEA:47032"/>
        <dbReference type="Rhea" id="RHEA-COMP:10131"/>
        <dbReference type="Rhea" id="RHEA-COMP:11726"/>
        <dbReference type="Rhea" id="RHEA-COMP:11727"/>
        <dbReference type="Rhea" id="RHEA-COMP:11728"/>
        <dbReference type="ChEBI" id="CHEBI:13193"/>
        <dbReference type="ChEBI" id="CHEBI:15378"/>
        <dbReference type="ChEBI" id="CHEBI:17499"/>
        <dbReference type="ChEBI" id="CHEBI:29950"/>
        <dbReference type="ChEBI" id="CHEBI:30616"/>
        <dbReference type="ChEBI" id="CHEBI:33019"/>
        <dbReference type="ChEBI" id="CHEBI:61963"/>
        <dbReference type="ChEBI" id="CHEBI:65315"/>
        <dbReference type="ChEBI" id="CHEBI:87170"/>
        <dbReference type="ChEBI" id="CHEBI:456215"/>
        <dbReference type="EC" id="2.8.1.13"/>
    </reaction>
</comment>
<dbReference type="EMBL" id="AP023036">
    <property type="protein sequence ID" value="BCD45782.1"/>
    <property type="molecule type" value="Genomic_DNA"/>
</dbReference>
<feature type="domain" description="tRNA-specific 2-thiouridylase MnmA-like central" evidence="11">
    <location>
        <begin position="199"/>
        <end position="263"/>
    </location>
</feature>
<dbReference type="Pfam" id="PF20258">
    <property type="entry name" value="tRNA_Me_trans_C"/>
    <property type="match status" value="1"/>
</dbReference>
<dbReference type="Pfam" id="PF20259">
    <property type="entry name" value="tRNA_Me_trans_M"/>
    <property type="match status" value="1"/>
</dbReference>
<reference evidence="12 13" key="1">
    <citation type="submission" date="2020-04" db="EMBL/GenBank/DDBJ databases">
        <title>Genomic analysis of gastric non-Helicobacter pylori Helicobacters isolated in Japan.</title>
        <authorList>
            <person name="Suzuki M."/>
            <person name="Rimbara E."/>
        </authorList>
    </citation>
    <scope>NUCLEOTIDE SEQUENCE [LARGE SCALE GENOMIC DNA]</scope>
    <source>
        <strain evidence="12 13">NHP19-0020</strain>
    </source>
</reference>
<evidence type="ECO:0000256" key="9">
    <source>
        <dbReference type="HAMAP-Rule" id="MF_00144"/>
    </source>
</evidence>
<keyword evidence="5 9" id="KW-0067">ATP-binding</keyword>
<dbReference type="InterPro" id="IPR046885">
    <property type="entry name" value="MnmA-like_C"/>
</dbReference>
<dbReference type="HAMAP" id="MF_00144">
    <property type="entry name" value="tRNA_thiouridyl_MnmA"/>
    <property type="match status" value="1"/>
</dbReference>
<dbReference type="NCBIfam" id="TIGR00420">
    <property type="entry name" value="trmU"/>
    <property type="match status" value="1"/>
</dbReference>
<feature type="site" description="Interaction with tRNA" evidence="9">
    <location>
        <position position="117"/>
    </location>
</feature>
<dbReference type="NCBIfam" id="NF001138">
    <property type="entry name" value="PRK00143.1"/>
    <property type="match status" value="1"/>
</dbReference>
<keyword evidence="7" id="KW-1015">Disulfide bond</keyword>
<comment type="function">
    <text evidence="9">Catalyzes the 2-thiolation of uridine at the wobble position (U34) of tRNA, leading to the formation of s(2)U34.</text>
</comment>
<dbReference type="RefSeq" id="WP_176485081.1">
    <property type="nucleotide sequence ID" value="NZ_AP023036.1"/>
</dbReference>
<comment type="similarity">
    <text evidence="9">Belongs to the MnmA/TRMU family.</text>
</comment>
<evidence type="ECO:0000256" key="6">
    <source>
        <dbReference type="ARBA" id="ARBA00022884"/>
    </source>
</evidence>
<evidence type="ECO:0000259" key="10">
    <source>
        <dbReference type="Pfam" id="PF20258"/>
    </source>
</evidence>
<evidence type="ECO:0000256" key="7">
    <source>
        <dbReference type="ARBA" id="ARBA00023157"/>
    </source>
</evidence>
<dbReference type="PANTHER" id="PTHR11933">
    <property type="entry name" value="TRNA 5-METHYLAMINOMETHYL-2-THIOURIDYLATE -METHYLTRANSFERASE"/>
    <property type="match status" value="1"/>
</dbReference>
<dbReference type="Proteomes" id="UP000509742">
    <property type="component" value="Chromosome"/>
</dbReference>
<dbReference type="EC" id="2.8.1.13" evidence="9"/>
<dbReference type="InterPro" id="IPR046884">
    <property type="entry name" value="MnmA-like_central"/>
</dbReference>
<feature type="site" description="Interaction with tRNA" evidence="9">
    <location>
        <position position="325"/>
    </location>
</feature>
<keyword evidence="1 9" id="KW-0820">tRNA-binding</keyword>
<feature type="active site" description="Cysteine persulfide intermediate" evidence="9">
    <location>
        <position position="191"/>
    </location>
</feature>
<dbReference type="Gene3D" id="3.40.50.620">
    <property type="entry name" value="HUPs"/>
    <property type="match status" value="1"/>
</dbReference>
<dbReference type="SUPFAM" id="SSF52402">
    <property type="entry name" value="Adenine nucleotide alpha hydrolases-like"/>
    <property type="match status" value="1"/>
</dbReference>
<dbReference type="PANTHER" id="PTHR11933:SF5">
    <property type="entry name" value="MITOCHONDRIAL TRNA-SPECIFIC 2-THIOURIDYLASE 1"/>
    <property type="match status" value="1"/>
</dbReference>
<accession>A0ABM7KZ22</accession>
<organism evidence="12 13">
    <name type="scientific">Helicobacter suis</name>
    <dbReference type="NCBI Taxonomy" id="104628"/>
    <lineage>
        <taxon>Bacteria</taxon>
        <taxon>Pseudomonadati</taxon>
        <taxon>Campylobacterota</taxon>
        <taxon>Epsilonproteobacteria</taxon>
        <taxon>Campylobacterales</taxon>
        <taxon>Helicobacteraceae</taxon>
        <taxon>Helicobacter</taxon>
    </lineage>
</organism>
<evidence type="ECO:0000313" key="13">
    <source>
        <dbReference type="Proteomes" id="UP000509742"/>
    </source>
</evidence>
<dbReference type="Gene3D" id="2.40.30.10">
    <property type="entry name" value="Translation factors"/>
    <property type="match status" value="1"/>
</dbReference>
<evidence type="ECO:0000256" key="4">
    <source>
        <dbReference type="ARBA" id="ARBA00022741"/>
    </source>
</evidence>
<sequence>MKIAVLMSGGVDSSYSAYLLKQAGHDLLGLYLKLHGKEEKHAFYIKNCQEVASFLNIPFEVVDLQEPFKKQVYEVFIDTYKNGQTPNPCALCNPLMKFGLGLEFALDRGCEKVATGHYARLMDLEGVLHIQEAFDLSKDQSYFLYALPQHAIDALMFPLGGLLKSEIKPKALEAMPFLGDLQTYKESQEICFVEGSYIDTLKQHIDVDQKGLVRNLKGEVVGTHKGYMHYTIGKRKGFTVQGAHTPHFVVGIHAKANEIIVGEKEDLAIFTLEAENKSLPSNFKTGTYMVKVRYRSTPTKAKISLNHQTIHATFEEPVYGVALGQALVIYEKDCVLGGGVITKSA</sequence>
<proteinExistence type="inferred from homology"/>
<keyword evidence="3 9" id="KW-0819">tRNA processing</keyword>
<dbReference type="InterPro" id="IPR014729">
    <property type="entry name" value="Rossmann-like_a/b/a_fold"/>
</dbReference>
<dbReference type="InterPro" id="IPR004506">
    <property type="entry name" value="MnmA-like"/>
</dbReference>
<evidence type="ECO:0000256" key="8">
    <source>
        <dbReference type="ARBA" id="ARBA00051542"/>
    </source>
</evidence>
<keyword evidence="13" id="KW-1185">Reference proteome</keyword>
<keyword evidence="6 9" id="KW-0694">RNA-binding</keyword>
<keyword evidence="2 9" id="KW-0808">Transferase</keyword>
<evidence type="ECO:0000256" key="1">
    <source>
        <dbReference type="ARBA" id="ARBA00022555"/>
    </source>
</evidence>
<dbReference type="InterPro" id="IPR023382">
    <property type="entry name" value="MnmA-like_central_sf"/>
</dbReference>
<evidence type="ECO:0000313" key="12">
    <source>
        <dbReference type="EMBL" id="BCD45782.1"/>
    </source>
</evidence>
<evidence type="ECO:0000256" key="5">
    <source>
        <dbReference type="ARBA" id="ARBA00022840"/>
    </source>
</evidence>
<feature type="active site" description="Nucleophile" evidence="9">
    <location>
        <position position="92"/>
    </location>
</feature>
<dbReference type="Pfam" id="PF03054">
    <property type="entry name" value="tRNA_Me_trans"/>
    <property type="match status" value="1"/>
</dbReference>
<dbReference type="CDD" id="cd01998">
    <property type="entry name" value="MnmA_TRMU-like"/>
    <property type="match status" value="1"/>
</dbReference>
<feature type="region of interest" description="Interaction with tRNA" evidence="9">
    <location>
        <begin position="293"/>
        <end position="294"/>
    </location>
</feature>
<evidence type="ECO:0000259" key="11">
    <source>
        <dbReference type="Pfam" id="PF20259"/>
    </source>
</evidence>
<comment type="caution">
    <text evidence="9">Lacks conserved residue(s) required for the propagation of feature annotation.</text>
</comment>
<keyword evidence="4 9" id="KW-0547">Nucleotide-binding</keyword>
<keyword evidence="9" id="KW-0963">Cytoplasm</keyword>
<protein>
    <recommendedName>
        <fullName evidence="9">tRNA-specific 2-thiouridylase MnmA</fullName>
        <ecNumber evidence="9">2.8.1.13</ecNumber>
    </recommendedName>
</protein>
<dbReference type="Gene3D" id="2.30.30.280">
    <property type="entry name" value="Adenine nucleotide alpha hydrolases-like domains"/>
    <property type="match status" value="1"/>
</dbReference>
<comment type="subcellular location">
    <subcellularLocation>
        <location evidence="9">Cytoplasm</location>
    </subcellularLocation>
</comment>
<name>A0ABM7KZ22_9HELI</name>